<evidence type="ECO:0000313" key="5">
    <source>
        <dbReference type="EMBL" id="CEO51882.1"/>
    </source>
</evidence>
<keyword evidence="3" id="KW-0274">FAD</keyword>
<organism evidence="5">
    <name type="scientific">Bionectria ochroleuca</name>
    <name type="common">Gliocladium roseum</name>
    <dbReference type="NCBI Taxonomy" id="29856"/>
    <lineage>
        <taxon>Eukaryota</taxon>
        <taxon>Fungi</taxon>
        <taxon>Dikarya</taxon>
        <taxon>Ascomycota</taxon>
        <taxon>Pezizomycotina</taxon>
        <taxon>Sordariomycetes</taxon>
        <taxon>Hypocreomycetidae</taxon>
        <taxon>Hypocreales</taxon>
        <taxon>Bionectriaceae</taxon>
        <taxon>Clonostachys</taxon>
    </lineage>
</organism>
<dbReference type="GO" id="GO:0050661">
    <property type="term" value="F:NADP binding"/>
    <property type="evidence" value="ECO:0007669"/>
    <property type="project" value="InterPro"/>
</dbReference>
<evidence type="ECO:0000256" key="2">
    <source>
        <dbReference type="ARBA" id="ARBA00022630"/>
    </source>
</evidence>
<dbReference type="AlphaFoldDB" id="A0A0B7K8M6"/>
<dbReference type="EMBL" id="CDPU01000025">
    <property type="protein sequence ID" value="CEO51882.1"/>
    <property type="molecule type" value="Genomic_DNA"/>
</dbReference>
<dbReference type="Gene3D" id="3.50.50.60">
    <property type="entry name" value="FAD/NAD(P)-binding domain"/>
    <property type="match status" value="2"/>
</dbReference>
<sequence>MTLIEDSFLDIPIDQNRPIKVICIGAGFSGILCGIRLPQKVSNLDLTIYEKNEDFGGTWLENKYPGVGCDVPSHSYQYTFAANPNWSKFYSSGAEILAYLQDTAWRYDVQKYARFQHVFKGATWNDSTHKWTVKIHSLKSGETFEDSADVLIRGTGLLNKWKWPSIEGLHTFKGDLMHTANFDPSFDWGDKRVALIGAGSTGIQILPHIQPRAKEIFHYMRGKTWISPVGYGAEMGGGGNFEYSNEQRQQFAQSPASYLAYRHKLEEVMNKSQLVSFRGTDIQKHFWVEAERFMKEKLEKKPEIYQSLLPSFPPGCRRLTPGPGYLEALLQDNVQFIGSGVAKVDEKGILDQLGNYHEVDAIICATGFDYTFNNKETPIIGRDGISLDEMYNPYPQAYMGVAVPNMPNHFMFLGPASAPASGSFIPTLELVMDYIIKCIKKLQGESYSYMEPTIEALEAFNAQADKYFSRTVYTYKCSSFFKGDKDEGRVTTVWPGSATHYMKAVNNPRWEDFRYGLVPEAGGNPMAWLGNGMTMAQQNGEKTSSFLDEVDIPPAIHHYPVLANGLAKDESAKTHTKSISGVIESAISSLPA</sequence>
<dbReference type="InterPro" id="IPR051209">
    <property type="entry name" value="FAD-bind_Monooxygenase_sf"/>
</dbReference>
<dbReference type="Pfam" id="PF00743">
    <property type="entry name" value="FMO-like"/>
    <property type="match status" value="1"/>
</dbReference>
<dbReference type="PANTHER" id="PTHR42877">
    <property type="entry name" value="L-ORNITHINE N(5)-MONOOXYGENASE-RELATED"/>
    <property type="match status" value="1"/>
</dbReference>
<evidence type="ECO:0000256" key="1">
    <source>
        <dbReference type="ARBA" id="ARBA00010139"/>
    </source>
</evidence>
<proteinExistence type="inferred from homology"/>
<keyword evidence="2" id="KW-0285">Flavoprotein</keyword>
<protein>
    <submittedName>
        <fullName evidence="5">Uncharacterized protein</fullName>
    </submittedName>
</protein>
<evidence type="ECO:0000256" key="3">
    <source>
        <dbReference type="ARBA" id="ARBA00022827"/>
    </source>
</evidence>
<name>A0A0B7K8M6_BIOOC</name>
<keyword evidence="4" id="KW-0560">Oxidoreductase</keyword>
<dbReference type="InterPro" id="IPR020946">
    <property type="entry name" value="Flavin_mOase-like"/>
</dbReference>
<reference evidence="5" key="1">
    <citation type="submission" date="2015-01" db="EMBL/GenBank/DDBJ databases">
        <authorList>
            <person name="Durling Mikael"/>
        </authorList>
    </citation>
    <scope>NUCLEOTIDE SEQUENCE</scope>
</reference>
<dbReference type="PANTHER" id="PTHR42877:SF7">
    <property type="entry name" value="FLAVIN-BINDING MONOOXYGENASE-RELATED"/>
    <property type="match status" value="1"/>
</dbReference>
<dbReference type="GO" id="GO:0050660">
    <property type="term" value="F:flavin adenine dinucleotide binding"/>
    <property type="evidence" value="ECO:0007669"/>
    <property type="project" value="InterPro"/>
</dbReference>
<gene>
    <name evidence="5" type="ORF">BN869_000007940_1</name>
</gene>
<dbReference type="InterPro" id="IPR036188">
    <property type="entry name" value="FAD/NAD-bd_sf"/>
</dbReference>
<dbReference type="SUPFAM" id="SSF51905">
    <property type="entry name" value="FAD/NAD(P)-binding domain"/>
    <property type="match status" value="2"/>
</dbReference>
<evidence type="ECO:0000256" key="4">
    <source>
        <dbReference type="ARBA" id="ARBA00023002"/>
    </source>
</evidence>
<comment type="similarity">
    <text evidence="1">Belongs to the FAD-binding monooxygenase family.</text>
</comment>
<accession>A0A0B7K8M6</accession>
<dbReference type="GO" id="GO:0004499">
    <property type="term" value="F:N,N-dimethylaniline monooxygenase activity"/>
    <property type="evidence" value="ECO:0007669"/>
    <property type="project" value="InterPro"/>
</dbReference>